<evidence type="ECO:0000313" key="2">
    <source>
        <dbReference type="EMBL" id="QEC66871.1"/>
    </source>
</evidence>
<dbReference type="Gene3D" id="2.60.40.10">
    <property type="entry name" value="Immunoglobulins"/>
    <property type="match status" value="1"/>
</dbReference>
<evidence type="ECO:0000313" key="3">
    <source>
        <dbReference type="Proteomes" id="UP000321533"/>
    </source>
</evidence>
<dbReference type="SUPFAM" id="SSF53474">
    <property type="entry name" value="alpha/beta-Hydrolases"/>
    <property type="match status" value="1"/>
</dbReference>
<dbReference type="Proteomes" id="UP000321533">
    <property type="component" value="Chromosome"/>
</dbReference>
<dbReference type="GO" id="GO:0016747">
    <property type="term" value="F:acyltransferase activity, transferring groups other than amino-acyl groups"/>
    <property type="evidence" value="ECO:0007669"/>
    <property type="project" value="TreeGrafter"/>
</dbReference>
<accession>A0A5B8V7S9</accession>
<sequence length="384" mass="43018">MKYVFFLFLFFEISVVNAQTNGSARPSLFTLPLPPEVKDSTILFRLRAPYANKVMLSLNNKVQAMQKDAKGIWSVTAAAMQPDIYAYNFIVDSFTVTDPSNPLIKFGYYGNGQSLVVVPSTPPNNWELQDVPHGAVARHLFKSAVIGDQRDFYVYTPPGYDAKRKETYPVLYLLHGIGDDARAWTQIGFENIILDNLIAQVKIKPMIVVNTLGYGVPKTMIGDGSFENFTKCLLNEVMPQVEKNYNASKESSKRAIAGLSMGGAEAVYAGLNNTNMFQWIGGFSSAFIMYRGAGRAGMPVTNQQATDAAVYNYNFPGINEKVNDKIKLLWISCGTSDFLLFSNKDFESWLAKQNINFKNVETTGAHTWMVWRRNLEAFTQLLFK</sequence>
<dbReference type="InterPro" id="IPR000801">
    <property type="entry name" value="Esterase-like"/>
</dbReference>
<dbReference type="CDD" id="cd11294">
    <property type="entry name" value="E_set_Esterase_like_N"/>
    <property type="match status" value="1"/>
</dbReference>
<dbReference type="InterPro" id="IPR050583">
    <property type="entry name" value="Mycobacterial_A85_antigen"/>
</dbReference>
<proteinExistence type="predicted"/>
<protein>
    <submittedName>
        <fullName evidence="2">Esterase</fullName>
    </submittedName>
</protein>
<dbReference type="PANTHER" id="PTHR48098:SF1">
    <property type="entry name" value="DIACYLGLYCEROL ACYLTRANSFERASE_MYCOLYLTRANSFERASE AG85A"/>
    <property type="match status" value="1"/>
</dbReference>
<keyword evidence="3" id="KW-1185">Reference proteome</keyword>
<dbReference type="SUPFAM" id="SSF81296">
    <property type="entry name" value="E set domains"/>
    <property type="match status" value="1"/>
</dbReference>
<organism evidence="2 3">
    <name type="scientific">Panacibacter ginsenosidivorans</name>
    <dbReference type="NCBI Taxonomy" id="1813871"/>
    <lineage>
        <taxon>Bacteria</taxon>
        <taxon>Pseudomonadati</taxon>
        <taxon>Bacteroidota</taxon>
        <taxon>Chitinophagia</taxon>
        <taxon>Chitinophagales</taxon>
        <taxon>Chitinophagaceae</taxon>
        <taxon>Panacibacter</taxon>
    </lineage>
</organism>
<dbReference type="PANTHER" id="PTHR48098">
    <property type="entry name" value="ENTEROCHELIN ESTERASE-RELATED"/>
    <property type="match status" value="1"/>
</dbReference>
<dbReference type="EMBL" id="CP042435">
    <property type="protein sequence ID" value="QEC66871.1"/>
    <property type="molecule type" value="Genomic_DNA"/>
</dbReference>
<gene>
    <name evidence="2" type="ORF">FRZ67_05975</name>
</gene>
<dbReference type="InterPro" id="IPR014756">
    <property type="entry name" value="Ig_E-set"/>
</dbReference>
<dbReference type="Gene3D" id="3.40.50.1820">
    <property type="entry name" value="alpha/beta hydrolase"/>
    <property type="match status" value="1"/>
</dbReference>
<dbReference type="InterPro" id="IPR013783">
    <property type="entry name" value="Ig-like_fold"/>
</dbReference>
<feature type="signal peptide" evidence="1">
    <location>
        <begin position="1"/>
        <end position="18"/>
    </location>
</feature>
<dbReference type="KEGG" id="pgin:FRZ67_05975"/>
<feature type="chain" id="PRO_5022818368" evidence="1">
    <location>
        <begin position="19"/>
        <end position="384"/>
    </location>
</feature>
<dbReference type="InterPro" id="IPR029058">
    <property type="entry name" value="AB_hydrolase_fold"/>
</dbReference>
<dbReference type="Pfam" id="PF00756">
    <property type="entry name" value="Esterase"/>
    <property type="match status" value="1"/>
</dbReference>
<keyword evidence="1" id="KW-0732">Signal</keyword>
<reference evidence="2 3" key="1">
    <citation type="journal article" date="2016" name="Int. J. Syst. Evol. Microbiol.">
        <title>Panacibacter ginsenosidivorans gen. nov., sp. nov., with ginsenoside converting activity isolated from soil of a ginseng field.</title>
        <authorList>
            <person name="Siddiqi M.Z."/>
            <person name="Muhammad Shafi S."/>
            <person name="Choi K.D."/>
            <person name="Im W.T."/>
        </authorList>
    </citation>
    <scope>NUCLEOTIDE SEQUENCE [LARGE SCALE GENOMIC DNA]</scope>
    <source>
        <strain evidence="2 3">Gsoil1550</strain>
    </source>
</reference>
<name>A0A5B8V7S9_9BACT</name>
<evidence type="ECO:0000256" key="1">
    <source>
        <dbReference type="SAM" id="SignalP"/>
    </source>
</evidence>
<dbReference type="OrthoDB" id="9803578at2"/>
<dbReference type="AlphaFoldDB" id="A0A5B8V7S9"/>
<dbReference type="RefSeq" id="WP_147188671.1">
    <property type="nucleotide sequence ID" value="NZ_CP042435.1"/>
</dbReference>